<dbReference type="Proteomes" id="UP001144096">
    <property type="component" value="Unassembled WGS sequence"/>
</dbReference>
<sequence>MADGQGYAVDLDSFQRTLTDHVDPAVDHLREGADSLRPIGGLATARFVGKDPEQIYGGFTGQADALQKRIATANDALWDSLRQLSQALWEAYRVYSHTEQTHASRLTSVYED</sequence>
<protein>
    <submittedName>
        <fullName evidence="1">Uncharacterized protein</fullName>
    </submittedName>
</protein>
<reference evidence="1" key="1">
    <citation type="submission" date="2022-06" db="EMBL/GenBank/DDBJ databases">
        <title>Amycolatopsis iheyaensis sp. nov., a new species of the genus Amycolatopsis isolated from soil in Iheya island, Japan.</title>
        <authorList>
            <person name="Ngamcharungchit C."/>
            <person name="Kanto H."/>
            <person name="Take A."/>
            <person name="Intra B."/>
            <person name="Matsumoto A."/>
            <person name="Panbangred W."/>
            <person name="Inahashi Y."/>
        </authorList>
    </citation>
    <scope>NUCLEOTIDE SEQUENCE</scope>
    <source>
        <strain evidence="1">OK19-0408</strain>
    </source>
</reference>
<keyword evidence="2" id="KW-1185">Reference proteome</keyword>
<dbReference type="AlphaFoldDB" id="A0A9X2NJC8"/>
<evidence type="ECO:0000313" key="1">
    <source>
        <dbReference type="EMBL" id="MCR6488418.1"/>
    </source>
</evidence>
<dbReference type="EMBL" id="JAMXQV010000025">
    <property type="protein sequence ID" value="MCR6488418.1"/>
    <property type="molecule type" value="Genomic_DNA"/>
</dbReference>
<evidence type="ECO:0000313" key="2">
    <source>
        <dbReference type="Proteomes" id="UP001144096"/>
    </source>
</evidence>
<organism evidence="1 2">
    <name type="scientific">Amycolatopsis iheyensis</name>
    <dbReference type="NCBI Taxonomy" id="2945988"/>
    <lineage>
        <taxon>Bacteria</taxon>
        <taxon>Bacillati</taxon>
        <taxon>Actinomycetota</taxon>
        <taxon>Actinomycetes</taxon>
        <taxon>Pseudonocardiales</taxon>
        <taxon>Pseudonocardiaceae</taxon>
        <taxon>Amycolatopsis</taxon>
    </lineage>
</organism>
<dbReference type="RefSeq" id="WP_257924983.1">
    <property type="nucleotide sequence ID" value="NZ_JAMXQV010000025.1"/>
</dbReference>
<gene>
    <name evidence="1" type="ORF">M8542_36880</name>
</gene>
<accession>A0A9X2NJC8</accession>
<name>A0A9X2NJC8_9PSEU</name>
<comment type="caution">
    <text evidence="1">The sequence shown here is derived from an EMBL/GenBank/DDBJ whole genome shotgun (WGS) entry which is preliminary data.</text>
</comment>
<proteinExistence type="predicted"/>